<reference evidence="1 2" key="1">
    <citation type="journal article" date="2018" name="BMC Genomics">
        <title>Comparative genome analyses reveal sequence features reflecting distinct modes of host-adaptation between dicot and monocot powdery mildew.</title>
        <authorList>
            <person name="Wu Y."/>
            <person name="Ma X."/>
            <person name="Pan Z."/>
            <person name="Kale S.D."/>
            <person name="Song Y."/>
            <person name="King H."/>
            <person name="Zhang Q."/>
            <person name="Presley C."/>
            <person name="Deng X."/>
            <person name="Wei C.I."/>
            <person name="Xiao S."/>
        </authorList>
    </citation>
    <scope>NUCLEOTIDE SEQUENCE [LARGE SCALE GENOMIC DNA]</scope>
    <source>
        <strain evidence="1">UMSG3</strain>
    </source>
</reference>
<dbReference type="AlphaFoldDB" id="A0A420IGP7"/>
<gene>
    <name evidence="1" type="ORF">GcM3_092030</name>
</gene>
<keyword evidence="2" id="KW-1185">Reference proteome</keyword>
<name>A0A420IGP7_9PEZI</name>
<comment type="caution">
    <text evidence="1">The sequence shown here is derived from an EMBL/GenBank/DDBJ whole genome shotgun (WGS) entry which is preliminary data.</text>
</comment>
<protein>
    <submittedName>
        <fullName evidence="1">Uncharacterized protein</fullName>
    </submittedName>
</protein>
<dbReference type="EMBL" id="MCBQ01009296">
    <property type="protein sequence ID" value="RKF73711.1"/>
    <property type="molecule type" value="Genomic_DNA"/>
</dbReference>
<organism evidence="1 2">
    <name type="scientific">Golovinomyces cichoracearum</name>
    <dbReference type="NCBI Taxonomy" id="62708"/>
    <lineage>
        <taxon>Eukaryota</taxon>
        <taxon>Fungi</taxon>
        <taxon>Dikarya</taxon>
        <taxon>Ascomycota</taxon>
        <taxon>Pezizomycotina</taxon>
        <taxon>Leotiomycetes</taxon>
        <taxon>Erysiphales</taxon>
        <taxon>Erysiphaceae</taxon>
        <taxon>Golovinomyces</taxon>
    </lineage>
</organism>
<evidence type="ECO:0000313" key="2">
    <source>
        <dbReference type="Proteomes" id="UP000283383"/>
    </source>
</evidence>
<sequence length="212" mass="24306">MAQSNKISSKTSTVRWLHKRRVFKALPGKYICVSLLNRASLEVPPLKTNLPTRFSKLSTDEDFVIMSYRANFVMITLIGISDLNILYRNLTSPIAYPSEESISTLKLVFHIFRNFRALRNAFLPLIIRKSRGEYLTKTSLKEIVPQTFGKIYYSLTVISITPFLVGGKDHSLIGLLTDVVLSMLEESWEFLRIRCNSLPRLQRLSNIAKYLS</sequence>
<evidence type="ECO:0000313" key="1">
    <source>
        <dbReference type="EMBL" id="RKF73711.1"/>
    </source>
</evidence>
<proteinExistence type="predicted"/>
<accession>A0A420IGP7</accession>
<dbReference type="Proteomes" id="UP000283383">
    <property type="component" value="Unassembled WGS sequence"/>
</dbReference>